<dbReference type="HAMAP" id="MF_00246">
    <property type="entry name" value="Galactokinase"/>
    <property type="match status" value="1"/>
</dbReference>
<keyword evidence="6 11" id="KW-0418">Kinase</keyword>
<evidence type="ECO:0000256" key="3">
    <source>
        <dbReference type="ARBA" id="ARBA00022679"/>
    </source>
</evidence>
<feature type="binding site" evidence="11">
    <location>
        <position position="133"/>
    </location>
    <ligand>
        <name>Mg(2+)</name>
        <dbReference type="ChEBI" id="CHEBI:18420"/>
    </ligand>
</feature>
<dbReference type="InterPro" id="IPR006206">
    <property type="entry name" value="Mevalonate/galactokinase"/>
</dbReference>
<dbReference type="Proteomes" id="UP000502415">
    <property type="component" value="Chromosome"/>
</dbReference>
<dbReference type="GO" id="GO:0004335">
    <property type="term" value="F:galactokinase activity"/>
    <property type="evidence" value="ECO:0007669"/>
    <property type="project" value="UniProtKB-UniRule"/>
</dbReference>
<dbReference type="Pfam" id="PF10509">
    <property type="entry name" value="GalKase_gal_bdg"/>
    <property type="match status" value="1"/>
</dbReference>
<evidence type="ECO:0000259" key="13">
    <source>
        <dbReference type="Pfam" id="PF00288"/>
    </source>
</evidence>
<feature type="active site" description="Proton acceptor" evidence="11">
    <location>
        <position position="177"/>
    </location>
</feature>
<evidence type="ECO:0000256" key="10">
    <source>
        <dbReference type="ARBA" id="ARBA00023277"/>
    </source>
</evidence>
<dbReference type="InterPro" id="IPR036554">
    <property type="entry name" value="GHMP_kinase_C_sf"/>
</dbReference>
<dbReference type="PANTHER" id="PTHR10457:SF7">
    <property type="entry name" value="GALACTOKINASE-RELATED"/>
    <property type="match status" value="1"/>
</dbReference>
<dbReference type="GO" id="GO:0006012">
    <property type="term" value="P:galactose metabolic process"/>
    <property type="evidence" value="ECO:0007669"/>
    <property type="project" value="UniProtKB-UniRule"/>
</dbReference>
<organism evidence="16 17">
    <name type="scientific">Massilia forsythiae</name>
    <dbReference type="NCBI Taxonomy" id="2728020"/>
    <lineage>
        <taxon>Bacteria</taxon>
        <taxon>Pseudomonadati</taxon>
        <taxon>Pseudomonadota</taxon>
        <taxon>Betaproteobacteria</taxon>
        <taxon>Burkholderiales</taxon>
        <taxon>Oxalobacteraceae</taxon>
        <taxon>Telluria group</taxon>
        <taxon>Massilia</taxon>
    </lineage>
</organism>
<dbReference type="NCBIfam" id="NF003472">
    <property type="entry name" value="PRK05101.1"/>
    <property type="match status" value="1"/>
</dbReference>
<dbReference type="InterPro" id="IPR013750">
    <property type="entry name" value="GHMP_kinase_C_dom"/>
</dbReference>
<keyword evidence="2 11" id="KW-0963">Cytoplasm</keyword>
<comment type="similarity">
    <text evidence="1 11">Belongs to the GHMP kinase family. GalK subfamily.</text>
</comment>
<evidence type="ECO:0000256" key="12">
    <source>
        <dbReference type="NCBIfam" id="TIGR00131"/>
    </source>
</evidence>
<gene>
    <name evidence="11 16" type="primary">galK</name>
    <name evidence="16" type="ORF">HH212_18980</name>
</gene>
<dbReference type="InterPro" id="IPR006203">
    <property type="entry name" value="GHMP_knse_ATP-bd_CS"/>
</dbReference>
<feature type="binding site" evidence="11">
    <location>
        <position position="226"/>
    </location>
    <ligand>
        <name>substrate</name>
    </ligand>
</feature>
<dbReference type="RefSeq" id="WP_170203935.1">
    <property type="nucleotide sequence ID" value="NZ_CP051685.1"/>
</dbReference>
<feature type="domain" description="GHMP kinase C-terminal" evidence="14">
    <location>
        <begin position="282"/>
        <end position="363"/>
    </location>
</feature>
<feature type="binding site" evidence="11">
    <location>
        <begin position="37"/>
        <end position="40"/>
    </location>
    <ligand>
        <name>substrate</name>
    </ligand>
</feature>
<comment type="catalytic activity">
    <reaction evidence="11">
        <text>alpha-D-galactose + ATP = alpha-D-galactose 1-phosphate + ADP + H(+)</text>
        <dbReference type="Rhea" id="RHEA:13553"/>
        <dbReference type="ChEBI" id="CHEBI:15378"/>
        <dbReference type="ChEBI" id="CHEBI:28061"/>
        <dbReference type="ChEBI" id="CHEBI:30616"/>
        <dbReference type="ChEBI" id="CHEBI:58336"/>
        <dbReference type="ChEBI" id="CHEBI:456216"/>
        <dbReference type="EC" id="2.7.1.6"/>
    </reaction>
</comment>
<evidence type="ECO:0000256" key="2">
    <source>
        <dbReference type="ARBA" id="ARBA00022490"/>
    </source>
</evidence>
<feature type="site" description="Transition state stabilizer" evidence="11">
    <location>
        <position position="31"/>
    </location>
</feature>
<dbReference type="InterPro" id="IPR020568">
    <property type="entry name" value="Ribosomal_Su5_D2-typ_SF"/>
</dbReference>
<dbReference type="Gene3D" id="3.30.230.10">
    <property type="match status" value="1"/>
</dbReference>
<dbReference type="PIRSF" id="PIRSF000530">
    <property type="entry name" value="Galactokinase"/>
    <property type="match status" value="1"/>
</dbReference>
<keyword evidence="10 11" id="KW-0119">Carbohydrate metabolism</keyword>
<dbReference type="FunFam" id="3.30.230.10:FF:000017">
    <property type="entry name" value="Galactokinase"/>
    <property type="match status" value="1"/>
</dbReference>
<dbReference type="PROSITE" id="PS00627">
    <property type="entry name" value="GHMP_KINASES_ATP"/>
    <property type="match status" value="1"/>
</dbReference>
<dbReference type="NCBIfam" id="TIGR00131">
    <property type="entry name" value="gal_kin"/>
    <property type="match status" value="1"/>
</dbReference>
<keyword evidence="3 11" id="KW-0808">Transferase</keyword>
<dbReference type="KEGG" id="mfy:HH212_18980"/>
<dbReference type="GO" id="GO:0005829">
    <property type="term" value="C:cytosol"/>
    <property type="evidence" value="ECO:0007669"/>
    <property type="project" value="TreeGrafter"/>
</dbReference>
<evidence type="ECO:0000259" key="14">
    <source>
        <dbReference type="Pfam" id="PF08544"/>
    </source>
</evidence>
<keyword evidence="5 11" id="KW-0547">Nucleotide-binding</keyword>
<feature type="domain" description="GHMP kinase N-terminal" evidence="13">
    <location>
        <begin position="97"/>
        <end position="184"/>
    </location>
</feature>
<evidence type="ECO:0000256" key="8">
    <source>
        <dbReference type="ARBA" id="ARBA00022842"/>
    </source>
</evidence>
<evidence type="ECO:0000256" key="4">
    <source>
        <dbReference type="ARBA" id="ARBA00022723"/>
    </source>
</evidence>
<dbReference type="PANTHER" id="PTHR10457">
    <property type="entry name" value="MEVALONATE KINASE/GALACTOKINASE"/>
    <property type="match status" value="1"/>
</dbReference>
<dbReference type="PRINTS" id="PR00473">
    <property type="entry name" value="GALCTOKINASE"/>
</dbReference>
<dbReference type="EMBL" id="CP051685">
    <property type="protein sequence ID" value="QJE01848.1"/>
    <property type="molecule type" value="Genomic_DNA"/>
</dbReference>
<dbReference type="PROSITE" id="PS00106">
    <property type="entry name" value="GALACTOKINASE"/>
    <property type="match status" value="1"/>
</dbReference>
<evidence type="ECO:0000259" key="15">
    <source>
        <dbReference type="Pfam" id="PF10509"/>
    </source>
</evidence>
<dbReference type="InterPro" id="IPR019539">
    <property type="entry name" value="GalKase_N"/>
</dbReference>
<evidence type="ECO:0000256" key="1">
    <source>
        <dbReference type="ARBA" id="ARBA00006566"/>
    </source>
</evidence>
<evidence type="ECO:0000313" key="17">
    <source>
        <dbReference type="Proteomes" id="UP000502415"/>
    </source>
</evidence>
<comment type="pathway">
    <text evidence="11">Carbohydrate metabolism; galactose metabolism.</text>
</comment>
<feature type="binding site" evidence="11">
    <location>
        <begin position="127"/>
        <end position="133"/>
    </location>
    <ligand>
        <name>ATP</name>
        <dbReference type="ChEBI" id="CHEBI:30616"/>
    </ligand>
</feature>
<dbReference type="InterPro" id="IPR014721">
    <property type="entry name" value="Ribsml_uS5_D2-typ_fold_subgr"/>
</dbReference>
<protein>
    <recommendedName>
        <fullName evidence="11 12">Galactokinase</fullName>
        <ecNumber evidence="11 12">2.7.1.6</ecNumber>
    </recommendedName>
    <alternativeName>
        <fullName evidence="11">Galactose kinase</fullName>
    </alternativeName>
</protein>
<dbReference type="FunFam" id="3.30.70.890:FF:000001">
    <property type="entry name" value="Galactokinase"/>
    <property type="match status" value="1"/>
</dbReference>
<dbReference type="EC" id="2.7.1.6" evidence="11 12"/>
<dbReference type="GO" id="GO:0005524">
    <property type="term" value="F:ATP binding"/>
    <property type="evidence" value="ECO:0007669"/>
    <property type="project" value="UniProtKB-UniRule"/>
</dbReference>
<keyword evidence="17" id="KW-1185">Reference proteome</keyword>
<evidence type="ECO:0000256" key="6">
    <source>
        <dbReference type="ARBA" id="ARBA00022777"/>
    </source>
</evidence>
<dbReference type="AlphaFoldDB" id="A0A7Z2VZ57"/>
<keyword evidence="4 11" id="KW-0479">Metal-binding</keyword>
<accession>A0A7Z2VZ57</accession>
<evidence type="ECO:0000256" key="11">
    <source>
        <dbReference type="HAMAP-Rule" id="MF_00246"/>
    </source>
</evidence>
<dbReference type="InterPro" id="IPR022963">
    <property type="entry name" value="Galactokinase_bac"/>
</dbReference>
<comment type="function">
    <text evidence="11">Catalyzes the transfer of the gamma-phosphate of ATP to D-galactose to form alpha-D-galactose-1-phosphate (Gal-1-P).</text>
</comment>
<keyword evidence="7 11" id="KW-0067">ATP-binding</keyword>
<dbReference type="UniPathway" id="UPA00214"/>
<keyword evidence="9 11" id="KW-0299">Galactose metabolism</keyword>
<dbReference type="PRINTS" id="PR00959">
    <property type="entry name" value="MEVGALKINASE"/>
</dbReference>
<dbReference type="Pfam" id="PF08544">
    <property type="entry name" value="GHMP_kinases_C"/>
    <property type="match status" value="1"/>
</dbReference>
<feature type="domain" description="Galactokinase N-terminal" evidence="15">
    <location>
        <begin position="14"/>
        <end position="61"/>
    </location>
</feature>
<reference evidence="16 17" key="1">
    <citation type="submission" date="2020-04" db="EMBL/GenBank/DDBJ databases">
        <title>Genome sequencing of novel species.</title>
        <authorList>
            <person name="Heo J."/>
            <person name="Kim S.-J."/>
            <person name="Kim J.-S."/>
            <person name="Hong S.-B."/>
            <person name="Kwon S.-W."/>
        </authorList>
    </citation>
    <scope>NUCLEOTIDE SEQUENCE [LARGE SCALE GENOMIC DNA]</scope>
    <source>
        <strain evidence="16 17">GN2-R2</strain>
    </source>
</reference>
<proteinExistence type="inferred from homology"/>
<dbReference type="SUPFAM" id="SSF55060">
    <property type="entry name" value="GHMP Kinase, C-terminal domain"/>
    <property type="match status" value="1"/>
</dbReference>
<evidence type="ECO:0000256" key="5">
    <source>
        <dbReference type="ARBA" id="ARBA00022741"/>
    </source>
</evidence>
<evidence type="ECO:0000313" key="16">
    <source>
        <dbReference type="EMBL" id="QJE01848.1"/>
    </source>
</evidence>
<feature type="binding site" evidence="11">
    <location>
        <position position="165"/>
    </location>
    <ligand>
        <name>Mg(2+)</name>
        <dbReference type="ChEBI" id="CHEBI:18420"/>
    </ligand>
</feature>
<dbReference type="SUPFAM" id="SSF54211">
    <property type="entry name" value="Ribosomal protein S5 domain 2-like"/>
    <property type="match status" value="1"/>
</dbReference>
<keyword evidence="8 11" id="KW-0460">Magnesium</keyword>
<name>A0A7Z2VZ57_9BURK</name>
<dbReference type="Gene3D" id="3.30.70.890">
    <property type="entry name" value="GHMP kinase, C-terminal domain"/>
    <property type="match status" value="1"/>
</dbReference>
<comment type="caution">
    <text evidence="11">Lacks conserved residue(s) required for the propagation of feature annotation.</text>
</comment>
<dbReference type="InterPro" id="IPR019741">
    <property type="entry name" value="Galactokinase_CS"/>
</dbReference>
<dbReference type="InterPro" id="IPR000705">
    <property type="entry name" value="Galactokinase"/>
</dbReference>
<dbReference type="InterPro" id="IPR006204">
    <property type="entry name" value="GHMP_kinase_N_dom"/>
</dbReference>
<dbReference type="Pfam" id="PF00288">
    <property type="entry name" value="GHMP_kinases_N"/>
    <property type="match status" value="1"/>
</dbReference>
<evidence type="ECO:0000256" key="9">
    <source>
        <dbReference type="ARBA" id="ARBA00023144"/>
    </source>
</evidence>
<evidence type="ECO:0000256" key="7">
    <source>
        <dbReference type="ARBA" id="ARBA00022840"/>
    </source>
</evidence>
<comment type="subcellular location">
    <subcellularLocation>
        <location evidence="11">Cytoplasm</location>
    </subcellularLocation>
</comment>
<sequence length="395" mass="41564">MTNETLTARVADVFQATFGGAAPIVVQAPGRVNLIGEHTDYNDGLVLPCAIDYRTVIAARPRADRTLRVVAADYADAVDEYALDAPIERLDAPMWANYVRGVVRALRERGLALQGFDVVIGGDVPQGAGLSSSASLSVAVCRLFATLPGFDLSPVEMALVAQRAENDFVGCKCGNMDQISSACGVEGHALLIDCRSLDVQPVPVPDNAAIMIFNSHVTRGLVDSAYNTRREQCEAAARHFGVKALRDVDLAMLDAQADGLDPVALQRARHVVSENARVQDAAVALQAGDLARMGELMAASHASMRDDFEITVPAIDRLVEIVKDVIGADGGVRMTGGGFGGCVVALVPHALVERVQAAVARDYRSPDGKQSTVYVCRAAAGAGTLRADTGAQAAA</sequence>
<dbReference type="GO" id="GO:0000287">
    <property type="term" value="F:magnesium ion binding"/>
    <property type="evidence" value="ECO:0007669"/>
    <property type="project" value="UniProtKB-UniRule"/>
</dbReference>